<evidence type="ECO:0000256" key="1">
    <source>
        <dbReference type="SAM" id="Phobius"/>
    </source>
</evidence>
<dbReference type="AlphaFoldDB" id="A0A2U1JVV0"/>
<reference evidence="2 3" key="1">
    <citation type="submission" date="2018-04" db="EMBL/GenBank/DDBJ databases">
        <title>Flavobacterium sp. nov., isolated from glacier ice.</title>
        <authorList>
            <person name="Liu Q."/>
            <person name="Xin Y.-H."/>
        </authorList>
    </citation>
    <scope>NUCLEOTIDE SEQUENCE [LARGE SCALE GENOMIC DNA]</scope>
    <source>
        <strain evidence="2 3">LB2P30</strain>
    </source>
</reference>
<accession>A0A2U1JVV0</accession>
<feature type="transmembrane region" description="Helical" evidence="1">
    <location>
        <begin position="21"/>
        <end position="41"/>
    </location>
</feature>
<protein>
    <submittedName>
        <fullName evidence="2">Uncharacterized protein</fullName>
    </submittedName>
</protein>
<comment type="caution">
    <text evidence="2">The sequence shown here is derived from an EMBL/GenBank/DDBJ whole genome shotgun (WGS) entry which is preliminary data.</text>
</comment>
<keyword evidence="1" id="KW-1133">Transmembrane helix</keyword>
<proteinExistence type="predicted"/>
<name>A0A2U1JVV0_9FLAO</name>
<dbReference type="RefSeq" id="WP_116762558.1">
    <property type="nucleotide sequence ID" value="NZ_QCZH01000007.1"/>
</dbReference>
<dbReference type="OrthoDB" id="1144067at2"/>
<evidence type="ECO:0000313" key="2">
    <source>
        <dbReference type="EMBL" id="PWA09340.1"/>
    </source>
</evidence>
<dbReference type="EMBL" id="QCZH01000007">
    <property type="protein sequence ID" value="PWA09340.1"/>
    <property type="molecule type" value="Genomic_DNA"/>
</dbReference>
<organism evidence="2 3">
    <name type="scientific">Flavobacterium laiguense</name>
    <dbReference type="NCBI Taxonomy" id="2169409"/>
    <lineage>
        <taxon>Bacteria</taxon>
        <taxon>Pseudomonadati</taxon>
        <taxon>Bacteroidota</taxon>
        <taxon>Flavobacteriia</taxon>
        <taxon>Flavobacteriales</taxon>
        <taxon>Flavobacteriaceae</taxon>
        <taxon>Flavobacterium</taxon>
    </lineage>
</organism>
<keyword evidence="1" id="KW-0812">Transmembrane</keyword>
<dbReference type="Proteomes" id="UP000245618">
    <property type="component" value="Unassembled WGS sequence"/>
</dbReference>
<evidence type="ECO:0000313" key="3">
    <source>
        <dbReference type="Proteomes" id="UP000245618"/>
    </source>
</evidence>
<keyword evidence="3" id="KW-1185">Reference proteome</keyword>
<sequence length="117" mass="13159">MNEDVLKAPVSNDGNLKTKKLILGLLFDGIGMLSFAIPYIGEFSDVVWAPLSGFLMTKMYEGRVGKTAGILTFLEEILPFTDVVPSFTLTWIYTYWIKKEGNSNDNSNDNSNEKKRK</sequence>
<gene>
    <name evidence="2" type="ORF">DB891_08625</name>
</gene>
<keyword evidence="1" id="KW-0472">Membrane</keyword>